<keyword evidence="1" id="KW-0812">Transmembrane</keyword>
<proteinExistence type="predicted"/>
<sequence>MKQLKQTVLAYWQARNEREQRMLTLCGVVVALFVLYAGLWQPLSKAQASQQQQLPRLQQSLIELQQGITALKGQPATGGNDGDLRTTVQAQLDRYGIKADLQVLPQERIKLQAGQLDTDKALKLIAALERGAGLHLEESHLSGNAGQLQLSMTVGR</sequence>
<keyword evidence="1" id="KW-0472">Membrane</keyword>
<accession>A0A1W1XLJ1</accession>
<organism evidence="2 3">
    <name type="scientific">Andreprevotia lacus DSM 23236</name>
    <dbReference type="NCBI Taxonomy" id="1121001"/>
    <lineage>
        <taxon>Bacteria</taxon>
        <taxon>Pseudomonadati</taxon>
        <taxon>Pseudomonadota</taxon>
        <taxon>Betaproteobacteria</taxon>
        <taxon>Neisseriales</taxon>
        <taxon>Chitinibacteraceae</taxon>
        <taxon>Andreprevotia</taxon>
    </lineage>
</organism>
<keyword evidence="1" id="KW-1133">Transmembrane helix</keyword>
<keyword evidence="3" id="KW-1185">Reference proteome</keyword>
<dbReference type="AlphaFoldDB" id="A0A1W1XLJ1"/>
<reference evidence="2 3" key="1">
    <citation type="submission" date="2017-04" db="EMBL/GenBank/DDBJ databases">
        <authorList>
            <person name="Afonso C.L."/>
            <person name="Miller P.J."/>
            <person name="Scott M.A."/>
            <person name="Spackman E."/>
            <person name="Goraichik I."/>
            <person name="Dimitrov K.M."/>
            <person name="Suarez D.L."/>
            <person name="Swayne D.E."/>
        </authorList>
    </citation>
    <scope>NUCLEOTIDE SEQUENCE [LARGE SCALE GENOMIC DNA]</scope>
    <source>
        <strain evidence="2 3">DSM 23236</strain>
    </source>
</reference>
<name>A0A1W1XLJ1_9NEIS</name>
<dbReference type="RefSeq" id="WP_084090598.1">
    <property type="nucleotide sequence ID" value="NZ_FWXD01000010.1"/>
</dbReference>
<dbReference type="GO" id="GO:0015627">
    <property type="term" value="C:type II protein secretion system complex"/>
    <property type="evidence" value="ECO:0007669"/>
    <property type="project" value="InterPro"/>
</dbReference>
<feature type="transmembrane region" description="Helical" evidence="1">
    <location>
        <begin position="21"/>
        <end position="40"/>
    </location>
</feature>
<evidence type="ECO:0000313" key="3">
    <source>
        <dbReference type="Proteomes" id="UP000192761"/>
    </source>
</evidence>
<dbReference type="OrthoDB" id="8591250at2"/>
<evidence type="ECO:0000313" key="2">
    <source>
        <dbReference type="EMBL" id="SMC24732.1"/>
    </source>
</evidence>
<dbReference type="STRING" id="1121001.SAMN02745857_01938"/>
<dbReference type="Proteomes" id="UP000192761">
    <property type="component" value="Unassembled WGS sequence"/>
</dbReference>
<dbReference type="InterPro" id="IPR007690">
    <property type="entry name" value="T2SS_GspM"/>
</dbReference>
<dbReference type="EMBL" id="FWXD01000010">
    <property type="protein sequence ID" value="SMC24732.1"/>
    <property type="molecule type" value="Genomic_DNA"/>
</dbReference>
<dbReference type="Pfam" id="PF04612">
    <property type="entry name" value="T2SSM"/>
    <property type="match status" value="1"/>
</dbReference>
<evidence type="ECO:0000256" key="1">
    <source>
        <dbReference type="SAM" id="Phobius"/>
    </source>
</evidence>
<gene>
    <name evidence="2" type="ORF">SAMN02745857_01938</name>
</gene>
<protein>
    <submittedName>
        <fullName evidence="2">Type II secretory pathway, component PulM</fullName>
    </submittedName>
</protein>
<dbReference type="GO" id="GO:0015628">
    <property type="term" value="P:protein secretion by the type II secretion system"/>
    <property type="evidence" value="ECO:0007669"/>
    <property type="project" value="InterPro"/>
</dbReference>